<comment type="function">
    <text evidence="2">Hydrolyzes RNA 2',3'-cyclic phosphodiester to an RNA 2'-phosphomonoester.</text>
</comment>
<dbReference type="EC" id="3.1.4.58" evidence="2"/>
<sequence>MDAARLFVGLPLPPVLRDGLAALRRVLEPLSPVPCAWTRPGEWHLTLKFLGDTPLERIPSLKAALEGVAWEAFTLRPGGAGTFPERGAPRVLWAGLALGGPECAALARAVKQALAPLGFAPEARAFAAHLTVARAKGAAPSAAWRPALEALEAARWEAVRMERMVLWRSYAAGRGAVSVGPVRHGAVGGGGTQGVVPGVGAGSAGGSRPPGPRHVPLWEGGAPG</sequence>
<feature type="active site" description="Proton acceptor" evidence="2">
    <location>
        <position position="129"/>
    </location>
</feature>
<evidence type="ECO:0000313" key="6">
    <source>
        <dbReference type="Proteomes" id="UP000494245"/>
    </source>
</evidence>
<comment type="caution">
    <text evidence="5">The sequence shown here is derived from an EMBL/GenBank/DDBJ whole genome shotgun (WGS) entry which is preliminary data.</text>
</comment>
<feature type="region of interest" description="Disordered" evidence="3">
    <location>
        <begin position="200"/>
        <end position="224"/>
    </location>
</feature>
<feature type="domain" description="Phosphoesterase HXTX" evidence="4">
    <location>
        <begin position="103"/>
        <end position="170"/>
    </location>
</feature>
<accession>A0A6V8LXE5</accession>
<dbReference type="HAMAP" id="MF_01940">
    <property type="entry name" value="RNA_CPDase"/>
    <property type="match status" value="1"/>
</dbReference>
<comment type="similarity">
    <text evidence="2">Belongs to the 2H phosphoesterase superfamily. ThpR family.</text>
</comment>
<dbReference type="Gene3D" id="3.90.1140.10">
    <property type="entry name" value="Cyclic phosphodiesterase"/>
    <property type="match status" value="1"/>
</dbReference>
<dbReference type="NCBIfam" id="TIGR02258">
    <property type="entry name" value="2_5_ligase"/>
    <property type="match status" value="1"/>
</dbReference>
<dbReference type="Proteomes" id="UP000494245">
    <property type="component" value="Unassembled WGS sequence"/>
</dbReference>
<feature type="short sequence motif" description="HXTX 2" evidence="2">
    <location>
        <begin position="129"/>
        <end position="132"/>
    </location>
</feature>
<dbReference type="RefSeq" id="WP_173086096.1">
    <property type="nucleotide sequence ID" value="NZ_BLTE01000015.1"/>
</dbReference>
<feature type="short sequence motif" description="HXTX 1" evidence="2">
    <location>
        <begin position="44"/>
        <end position="47"/>
    </location>
</feature>
<protein>
    <recommendedName>
        <fullName evidence="2">RNA 2',3'-cyclic phosphodiesterase</fullName>
        <shortName evidence="2">RNA 2',3'-CPDase</shortName>
        <ecNumber evidence="2">3.1.4.58</ecNumber>
    </recommendedName>
</protein>
<dbReference type="Pfam" id="PF02834">
    <property type="entry name" value="LigT_PEase"/>
    <property type="match status" value="2"/>
</dbReference>
<evidence type="ECO:0000259" key="4">
    <source>
        <dbReference type="Pfam" id="PF02834"/>
    </source>
</evidence>
<evidence type="ECO:0000256" key="2">
    <source>
        <dbReference type="HAMAP-Rule" id="MF_01940"/>
    </source>
</evidence>
<name>A0A6V8LXE5_9BACT</name>
<gene>
    <name evidence="5" type="primary">ytlP</name>
    <name evidence="5" type="ORF">NNJEOMEG_03109</name>
</gene>
<feature type="active site" description="Proton donor" evidence="2">
    <location>
        <position position="44"/>
    </location>
</feature>
<dbReference type="InterPro" id="IPR004175">
    <property type="entry name" value="RNA_CPDase"/>
</dbReference>
<reference evidence="5 6" key="1">
    <citation type="submission" date="2020-04" db="EMBL/GenBank/DDBJ databases">
        <authorList>
            <consortium name="Desulfovibrio sp. FSS-1 genome sequencing consortium"/>
            <person name="Shimoshige H."/>
            <person name="Kobayashi H."/>
            <person name="Maekawa T."/>
        </authorList>
    </citation>
    <scope>NUCLEOTIDE SEQUENCE [LARGE SCALE GENOMIC DNA]</scope>
    <source>
        <strain evidence="5 6">SIID29052-01</strain>
    </source>
</reference>
<organism evidence="5 6">
    <name type="scientific">Fundidesulfovibrio magnetotacticus</name>
    <dbReference type="NCBI Taxonomy" id="2730080"/>
    <lineage>
        <taxon>Bacteria</taxon>
        <taxon>Pseudomonadati</taxon>
        <taxon>Thermodesulfobacteriota</taxon>
        <taxon>Desulfovibrionia</taxon>
        <taxon>Desulfovibrionales</taxon>
        <taxon>Desulfovibrionaceae</taxon>
        <taxon>Fundidesulfovibrio</taxon>
    </lineage>
</organism>
<dbReference type="InterPro" id="IPR009097">
    <property type="entry name" value="Cyclic_Pdiesterase"/>
</dbReference>
<feature type="domain" description="Phosphoesterase HXTX" evidence="4">
    <location>
        <begin position="11"/>
        <end position="93"/>
    </location>
</feature>
<evidence type="ECO:0000313" key="5">
    <source>
        <dbReference type="EMBL" id="GFK95251.1"/>
    </source>
</evidence>
<keyword evidence="6" id="KW-1185">Reference proteome</keyword>
<comment type="catalytic activity">
    <reaction evidence="2">
        <text>a 3'-end 2',3'-cyclophospho-ribonucleotide-RNA + H2O = a 3'-end 2'-phospho-ribonucleotide-RNA + H(+)</text>
        <dbReference type="Rhea" id="RHEA:11828"/>
        <dbReference type="Rhea" id="RHEA-COMP:10464"/>
        <dbReference type="Rhea" id="RHEA-COMP:17353"/>
        <dbReference type="ChEBI" id="CHEBI:15377"/>
        <dbReference type="ChEBI" id="CHEBI:15378"/>
        <dbReference type="ChEBI" id="CHEBI:83064"/>
        <dbReference type="ChEBI" id="CHEBI:173113"/>
        <dbReference type="EC" id="3.1.4.58"/>
    </reaction>
</comment>
<dbReference type="AlphaFoldDB" id="A0A6V8LXE5"/>
<dbReference type="PANTHER" id="PTHR35561:SF1">
    <property type="entry name" value="RNA 2',3'-CYCLIC PHOSPHODIESTERASE"/>
    <property type="match status" value="1"/>
</dbReference>
<dbReference type="GO" id="GO:0004113">
    <property type="term" value="F:2',3'-cyclic-nucleotide 3'-phosphodiesterase activity"/>
    <property type="evidence" value="ECO:0007669"/>
    <property type="project" value="InterPro"/>
</dbReference>
<keyword evidence="1 2" id="KW-0378">Hydrolase</keyword>
<dbReference type="SUPFAM" id="SSF55144">
    <property type="entry name" value="LigT-like"/>
    <property type="match status" value="1"/>
</dbReference>
<dbReference type="EMBL" id="BLTE01000015">
    <property type="protein sequence ID" value="GFK95251.1"/>
    <property type="molecule type" value="Genomic_DNA"/>
</dbReference>
<dbReference type="InterPro" id="IPR014051">
    <property type="entry name" value="Phosphoesterase_HXTX"/>
</dbReference>
<evidence type="ECO:0000256" key="1">
    <source>
        <dbReference type="ARBA" id="ARBA00022801"/>
    </source>
</evidence>
<evidence type="ECO:0000256" key="3">
    <source>
        <dbReference type="SAM" id="MobiDB-lite"/>
    </source>
</evidence>
<dbReference type="PANTHER" id="PTHR35561">
    <property type="entry name" value="RNA 2',3'-CYCLIC PHOSPHODIESTERASE"/>
    <property type="match status" value="1"/>
</dbReference>
<reference evidence="5 6" key="2">
    <citation type="submission" date="2020-05" db="EMBL/GenBank/DDBJ databases">
        <title>Draft genome sequence of Desulfovibrio sp. strainFSS-1.</title>
        <authorList>
            <person name="Shimoshige H."/>
            <person name="Kobayashi H."/>
            <person name="Maekawa T."/>
        </authorList>
    </citation>
    <scope>NUCLEOTIDE SEQUENCE [LARGE SCALE GENOMIC DNA]</scope>
    <source>
        <strain evidence="5 6">SIID29052-01</strain>
    </source>
</reference>
<dbReference type="GO" id="GO:0008664">
    <property type="term" value="F:RNA 2',3'-cyclic 3'-phosphodiesterase activity"/>
    <property type="evidence" value="ECO:0007669"/>
    <property type="project" value="UniProtKB-EC"/>
</dbReference>
<proteinExistence type="inferred from homology"/>